<protein>
    <submittedName>
        <fullName evidence="1">Uncharacterized protein</fullName>
    </submittedName>
</protein>
<accession>A0ABU6VR96</accession>
<name>A0ABU6VR96_9FABA</name>
<evidence type="ECO:0000313" key="2">
    <source>
        <dbReference type="Proteomes" id="UP001341840"/>
    </source>
</evidence>
<dbReference type="EMBL" id="JASCZI010151862">
    <property type="protein sequence ID" value="MED6174698.1"/>
    <property type="molecule type" value="Genomic_DNA"/>
</dbReference>
<proteinExistence type="predicted"/>
<dbReference type="Proteomes" id="UP001341840">
    <property type="component" value="Unassembled WGS sequence"/>
</dbReference>
<comment type="caution">
    <text evidence="1">The sequence shown here is derived from an EMBL/GenBank/DDBJ whole genome shotgun (WGS) entry which is preliminary data.</text>
</comment>
<keyword evidence="2" id="KW-1185">Reference proteome</keyword>
<evidence type="ECO:0000313" key="1">
    <source>
        <dbReference type="EMBL" id="MED6174698.1"/>
    </source>
</evidence>
<reference evidence="1 2" key="1">
    <citation type="journal article" date="2023" name="Plants (Basel)">
        <title>Bridging the Gap: Combining Genomics and Transcriptomics Approaches to Understand Stylosanthes scabra, an Orphan Legume from the Brazilian Caatinga.</title>
        <authorList>
            <person name="Ferreira-Neto J.R.C."/>
            <person name="da Silva M.D."/>
            <person name="Binneck E."/>
            <person name="de Melo N.F."/>
            <person name="da Silva R.H."/>
            <person name="de Melo A.L.T.M."/>
            <person name="Pandolfi V."/>
            <person name="Bustamante F.O."/>
            <person name="Brasileiro-Vidal A.C."/>
            <person name="Benko-Iseppon A.M."/>
        </authorList>
    </citation>
    <scope>NUCLEOTIDE SEQUENCE [LARGE SCALE GENOMIC DNA]</scope>
    <source>
        <tissue evidence="1">Leaves</tissue>
    </source>
</reference>
<gene>
    <name evidence="1" type="ORF">PIB30_071505</name>
</gene>
<organism evidence="1 2">
    <name type="scientific">Stylosanthes scabra</name>
    <dbReference type="NCBI Taxonomy" id="79078"/>
    <lineage>
        <taxon>Eukaryota</taxon>
        <taxon>Viridiplantae</taxon>
        <taxon>Streptophyta</taxon>
        <taxon>Embryophyta</taxon>
        <taxon>Tracheophyta</taxon>
        <taxon>Spermatophyta</taxon>
        <taxon>Magnoliopsida</taxon>
        <taxon>eudicotyledons</taxon>
        <taxon>Gunneridae</taxon>
        <taxon>Pentapetalae</taxon>
        <taxon>rosids</taxon>
        <taxon>fabids</taxon>
        <taxon>Fabales</taxon>
        <taxon>Fabaceae</taxon>
        <taxon>Papilionoideae</taxon>
        <taxon>50 kb inversion clade</taxon>
        <taxon>dalbergioids sensu lato</taxon>
        <taxon>Dalbergieae</taxon>
        <taxon>Pterocarpus clade</taxon>
        <taxon>Stylosanthes</taxon>
    </lineage>
</organism>
<sequence>MRVRVNESNGGCGWWFLPSGGHNFHTGAPIDAPSAATRSLFNPLRFYTKYEVLNLGAWTLKDAMEIAYER</sequence>